<evidence type="ECO:0000256" key="1">
    <source>
        <dbReference type="ARBA" id="ARBA00004123"/>
    </source>
</evidence>
<comment type="subcellular location">
    <subcellularLocation>
        <location evidence="1">Nucleus</location>
    </subcellularLocation>
</comment>
<evidence type="ECO:0000256" key="5">
    <source>
        <dbReference type="ARBA" id="ARBA00023242"/>
    </source>
</evidence>
<evidence type="ECO:0000256" key="3">
    <source>
        <dbReference type="ARBA" id="ARBA00023015"/>
    </source>
</evidence>
<dbReference type="OrthoDB" id="1232at2759"/>
<name>A0A1X7TCJ9_AMPQE</name>
<feature type="region of interest" description="Disordered" evidence="6">
    <location>
        <begin position="60"/>
        <end position="84"/>
    </location>
</feature>
<dbReference type="InParanoid" id="A0A1X7TCJ9"/>
<dbReference type="PANTHER" id="PTHR13556">
    <property type="entry name" value="TRANSCRIPTIONAL ADAPTER 3-RELATED"/>
    <property type="match status" value="1"/>
</dbReference>
<dbReference type="STRING" id="400682.A0A1X7TCJ9"/>
<proteinExistence type="inferred from homology"/>
<organism evidence="7">
    <name type="scientific">Amphimedon queenslandica</name>
    <name type="common">Sponge</name>
    <dbReference type="NCBI Taxonomy" id="400682"/>
    <lineage>
        <taxon>Eukaryota</taxon>
        <taxon>Metazoa</taxon>
        <taxon>Porifera</taxon>
        <taxon>Demospongiae</taxon>
        <taxon>Heteroscleromorpha</taxon>
        <taxon>Haplosclerida</taxon>
        <taxon>Niphatidae</taxon>
        <taxon>Amphimedon</taxon>
    </lineage>
</organism>
<protein>
    <submittedName>
        <fullName evidence="7">Uncharacterized protein</fullName>
    </submittedName>
</protein>
<dbReference type="PANTHER" id="PTHR13556:SF2">
    <property type="entry name" value="TRANSCRIPTIONAL ADAPTER 3"/>
    <property type="match status" value="1"/>
</dbReference>
<dbReference type="Pfam" id="PF10198">
    <property type="entry name" value="Ada3"/>
    <property type="match status" value="1"/>
</dbReference>
<evidence type="ECO:0000256" key="2">
    <source>
        <dbReference type="ARBA" id="ARBA00005330"/>
    </source>
</evidence>
<dbReference type="GO" id="GO:0003713">
    <property type="term" value="F:transcription coactivator activity"/>
    <property type="evidence" value="ECO:0007669"/>
    <property type="project" value="TreeGrafter"/>
</dbReference>
<dbReference type="InterPro" id="IPR019340">
    <property type="entry name" value="Histone_AcTrfase_su3"/>
</dbReference>
<comment type="similarity">
    <text evidence="2">Belongs to the NGG1 family.</text>
</comment>
<evidence type="ECO:0000256" key="6">
    <source>
        <dbReference type="SAM" id="MobiDB-lite"/>
    </source>
</evidence>
<sequence>LHQRDIYNFGDKDYSLPPSCLISVYSSPDAVPTLHYSVPVEGVADPVTLNIHRSRRTAHPIAAAAPSSSGNDETKPVPTKRRREGGFDIKTAKQKIKQVMIENHSDFAEILESSLKEIASKLFGAKIITRQVQKSPTYDAIASSFVSMINILNSKSDLEKHCVTFLEALSSVGGPIERVAECLREKWTTALEGALQLERSVKRQQKAKGPRLVEPRSAIVITGDRFIFHFWSIILRLKHQPVDASIWSYTVILTSQRDSSDDEDEVVKELMKAQNELKAVHEYNQQQKRMLHSLAKSEIRRQEIRKQLQETDQEVMEWLRVFSVSI</sequence>
<keyword evidence="5" id="KW-0539">Nucleus</keyword>
<dbReference type="GO" id="GO:0006357">
    <property type="term" value="P:regulation of transcription by RNA polymerase II"/>
    <property type="evidence" value="ECO:0007669"/>
    <property type="project" value="TreeGrafter"/>
</dbReference>
<keyword evidence="3" id="KW-0805">Transcription regulation</keyword>
<evidence type="ECO:0000256" key="4">
    <source>
        <dbReference type="ARBA" id="ARBA00023163"/>
    </source>
</evidence>
<accession>A0A1X7TCJ9</accession>
<reference evidence="7" key="1">
    <citation type="submission" date="2017-05" db="UniProtKB">
        <authorList>
            <consortium name="EnsemblMetazoa"/>
        </authorList>
    </citation>
    <scope>IDENTIFICATION</scope>
</reference>
<evidence type="ECO:0000313" key="7">
    <source>
        <dbReference type="EnsemblMetazoa" id="Aqu2.1.12080_001"/>
    </source>
</evidence>
<dbReference type="AlphaFoldDB" id="A0A1X7TCJ9"/>
<dbReference type="GO" id="GO:0000124">
    <property type="term" value="C:SAGA complex"/>
    <property type="evidence" value="ECO:0007669"/>
    <property type="project" value="TreeGrafter"/>
</dbReference>
<keyword evidence="4" id="KW-0804">Transcription</keyword>
<dbReference type="EnsemblMetazoa" id="Aqu2.1.12080_001">
    <property type="protein sequence ID" value="Aqu2.1.12080_001"/>
    <property type="gene ID" value="Aqu2.1.12080"/>
</dbReference>
<dbReference type="GO" id="GO:0005634">
    <property type="term" value="C:nucleus"/>
    <property type="evidence" value="ECO:0007669"/>
    <property type="project" value="UniProtKB-SubCell"/>
</dbReference>